<dbReference type="AlphaFoldDB" id="A0A0R0LRV2"/>
<sequence length="248" mass="29640">REKTQEASEVHCRNMDRNNNYYNNKFTVSRPRVYHKMNSSRWGTREYRNNSENTEKQLTGMLQKMNIEKYSFPTKIGDQEGPTIQIEKLENFDLQDVNKWIEKFQSIQKLANLGEEGAREYLTFLTDEKFHPFLEEGNTVQEKLKRLKESVYNQSLLQRTMRKLDNLHVGKFESIKGYNEEIQKTVKTINLCLKKSENLTKREVEEKFIKGLSGWMREEMNRLAHLEFDKRINAIELMEASRNKNREE</sequence>
<comment type="caution">
    <text evidence="1">The sequence shown here is derived from an EMBL/GenBank/DDBJ whole genome shotgun (WGS) entry which is preliminary data.</text>
</comment>
<evidence type="ECO:0000313" key="2">
    <source>
        <dbReference type="Proteomes" id="UP000051530"/>
    </source>
</evidence>
<reference evidence="1 2" key="1">
    <citation type="submission" date="2015-07" db="EMBL/GenBank/DDBJ databases">
        <title>The genome of Pseudoloma neurophilia, a relevant intracellular parasite of the zebrafish.</title>
        <authorList>
            <person name="Ndikumana S."/>
            <person name="Pelin A."/>
            <person name="Sanders J."/>
            <person name="Corradi N."/>
        </authorList>
    </citation>
    <scope>NUCLEOTIDE SEQUENCE [LARGE SCALE GENOMIC DNA]</scope>
    <source>
        <strain evidence="1 2">MK1</strain>
    </source>
</reference>
<name>A0A0R0LRV2_9MICR</name>
<evidence type="ECO:0000313" key="1">
    <source>
        <dbReference type="EMBL" id="KRH91992.1"/>
    </source>
</evidence>
<dbReference type="VEuPathDB" id="MicrosporidiaDB:M153_153190001"/>
<protein>
    <submittedName>
        <fullName evidence="1">Putative transposable element</fullName>
    </submittedName>
</protein>
<keyword evidence="2" id="KW-1185">Reference proteome</keyword>
<proteinExistence type="predicted"/>
<gene>
    <name evidence="1" type="ORF">M153_153190001</name>
</gene>
<organism evidence="1 2">
    <name type="scientific">Pseudoloma neurophilia</name>
    <dbReference type="NCBI Taxonomy" id="146866"/>
    <lineage>
        <taxon>Eukaryota</taxon>
        <taxon>Fungi</taxon>
        <taxon>Fungi incertae sedis</taxon>
        <taxon>Microsporidia</taxon>
        <taxon>Pseudoloma</taxon>
    </lineage>
</organism>
<dbReference type="EMBL" id="LGUB01001321">
    <property type="protein sequence ID" value="KRH91992.1"/>
    <property type="molecule type" value="Genomic_DNA"/>
</dbReference>
<feature type="non-terminal residue" evidence="1">
    <location>
        <position position="248"/>
    </location>
</feature>
<accession>A0A0R0LRV2</accession>
<dbReference type="Proteomes" id="UP000051530">
    <property type="component" value="Unassembled WGS sequence"/>
</dbReference>
<feature type="non-terminal residue" evidence="1">
    <location>
        <position position="1"/>
    </location>
</feature>